<evidence type="ECO:0000313" key="3">
    <source>
        <dbReference type="Proteomes" id="UP000026915"/>
    </source>
</evidence>
<proteinExistence type="predicted"/>
<keyword evidence="3" id="KW-1185">Reference proteome</keyword>
<feature type="signal peptide" evidence="1">
    <location>
        <begin position="1"/>
        <end position="22"/>
    </location>
</feature>
<organism evidence="2 3">
    <name type="scientific">Theobroma cacao</name>
    <name type="common">Cacao</name>
    <name type="synonym">Cocoa</name>
    <dbReference type="NCBI Taxonomy" id="3641"/>
    <lineage>
        <taxon>Eukaryota</taxon>
        <taxon>Viridiplantae</taxon>
        <taxon>Streptophyta</taxon>
        <taxon>Embryophyta</taxon>
        <taxon>Tracheophyta</taxon>
        <taxon>Spermatophyta</taxon>
        <taxon>Magnoliopsida</taxon>
        <taxon>eudicotyledons</taxon>
        <taxon>Gunneridae</taxon>
        <taxon>Pentapetalae</taxon>
        <taxon>rosids</taxon>
        <taxon>malvids</taxon>
        <taxon>Malvales</taxon>
        <taxon>Malvaceae</taxon>
        <taxon>Byttnerioideae</taxon>
        <taxon>Theobroma</taxon>
    </lineage>
</organism>
<name>A0A061FUA4_THECC</name>
<feature type="chain" id="PRO_5001598587" evidence="1">
    <location>
        <begin position="23"/>
        <end position="69"/>
    </location>
</feature>
<protein>
    <submittedName>
        <fullName evidence="2">Uncharacterized protein</fullName>
    </submittedName>
</protein>
<dbReference type="Gramene" id="EOY18364">
    <property type="protein sequence ID" value="EOY18364"/>
    <property type="gene ID" value="TCM_042969"/>
</dbReference>
<dbReference type="HOGENOM" id="CLU_2780952_0_0_1"/>
<evidence type="ECO:0000313" key="2">
    <source>
        <dbReference type="EMBL" id="EOY18364.1"/>
    </source>
</evidence>
<dbReference type="Proteomes" id="UP000026915">
    <property type="component" value="Chromosome 10"/>
</dbReference>
<gene>
    <name evidence="2" type="ORF">TCM_042969</name>
</gene>
<evidence type="ECO:0000256" key="1">
    <source>
        <dbReference type="SAM" id="SignalP"/>
    </source>
</evidence>
<reference evidence="2 3" key="1">
    <citation type="journal article" date="2013" name="Genome Biol.">
        <title>The genome sequence of the most widely cultivated cacao type and its use to identify candidate genes regulating pod color.</title>
        <authorList>
            <person name="Motamayor J.C."/>
            <person name="Mockaitis K."/>
            <person name="Schmutz J."/>
            <person name="Haiminen N."/>
            <person name="Iii D.L."/>
            <person name="Cornejo O."/>
            <person name="Findley S.D."/>
            <person name="Zheng P."/>
            <person name="Utro F."/>
            <person name="Royaert S."/>
            <person name="Saski C."/>
            <person name="Jenkins J."/>
            <person name="Podicheti R."/>
            <person name="Zhao M."/>
            <person name="Scheffler B.E."/>
            <person name="Stack J.C."/>
            <person name="Feltus F.A."/>
            <person name="Mustiga G.M."/>
            <person name="Amores F."/>
            <person name="Phillips W."/>
            <person name="Marelli J.P."/>
            <person name="May G.D."/>
            <person name="Shapiro H."/>
            <person name="Ma J."/>
            <person name="Bustamante C.D."/>
            <person name="Schnell R.J."/>
            <person name="Main D."/>
            <person name="Gilbert D."/>
            <person name="Parida L."/>
            <person name="Kuhn D.N."/>
        </authorList>
    </citation>
    <scope>NUCLEOTIDE SEQUENCE [LARGE SCALE GENOMIC DNA]</scope>
    <source>
        <strain evidence="3">cv. Matina 1-6</strain>
    </source>
</reference>
<keyword evidence="1" id="KW-0732">Signal</keyword>
<dbReference type="InParanoid" id="A0A061FUA4"/>
<dbReference type="EMBL" id="CM001888">
    <property type="protein sequence ID" value="EOY18364.1"/>
    <property type="molecule type" value="Genomic_DNA"/>
</dbReference>
<dbReference type="AlphaFoldDB" id="A0A061FUA4"/>
<sequence>MNSHSKVSSLAFMFCYIEPALCSFEMYIVTEVYHATFCCSYLLTYSITPNYVCYNTIKLQITKLIQIGL</sequence>
<accession>A0A061FUA4</accession>